<evidence type="ECO:0000313" key="4">
    <source>
        <dbReference type="Proteomes" id="UP000616595"/>
    </source>
</evidence>
<dbReference type="RefSeq" id="WP_148566152.1">
    <property type="nucleotide sequence ID" value="NZ_RXYA01000003.1"/>
</dbReference>
<dbReference type="OrthoDB" id="9770293at2"/>
<dbReference type="Pfam" id="PF10442">
    <property type="entry name" value="FIST_C"/>
    <property type="match status" value="1"/>
</dbReference>
<evidence type="ECO:0000259" key="2">
    <source>
        <dbReference type="SMART" id="SM01204"/>
    </source>
</evidence>
<sequence length="343" mass="38418">MNSFLYQTSEELISSICKNDSLSYVVFAGISMVHELAGKFGDNVILCSTSGEFTPKGFQDSAITGFSYDPDSVDVVELLYPPAKGLRALQKAYAKVKHNPNAFALLLCDGLSAMEESIITTFFFTEPDFKIIGGSAGDNLKFEATAIYIGSKKVHSAALFFNSRTRTQLIKENLFEPCGKKMLVTDADPIKRTVKTFNNKPASTEYARMLDVSESQLDKSFMSNPLGKSSENDIFIASPMKINSDKSITFYAQIIPNTFVDILELQDHRSIIQNTLNAVQFRPNFVLSINCILRSLYFIENSLWRDVDAELLSICKNQTGFISYGEQYYKNHFNQTMVLLVVE</sequence>
<feature type="domain" description="FIST C-domain" evidence="2">
    <location>
        <begin position="202"/>
        <end position="330"/>
    </location>
</feature>
<dbReference type="PANTHER" id="PTHR40252">
    <property type="entry name" value="BLR0328 PROTEIN"/>
    <property type="match status" value="1"/>
</dbReference>
<evidence type="ECO:0008006" key="5">
    <source>
        <dbReference type="Google" id="ProtNLM"/>
    </source>
</evidence>
<dbReference type="EMBL" id="WJBD01000006">
    <property type="protein sequence ID" value="MBC3887923.1"/>
    <property type="molecule type" value="Genomic_DNA"/>
</dbReference>
<protein>
    <recommendedName>
        <fullName evidence="5">FIST domain-containing protein</fullName>
    </recommendedName>
</protein>
<reference evidence="3" key="1">
    <citation type="submission" date="2019-10" db="EMBL/GenBank/DDBJ databases">
        <authorList>
            <person name="Ross D.E."/>
            <person name="Gulliver D."/>
        </authorList>
    </citation>
    <scope>NUCLEOTIDE SEQUENCE</scope>
    <source>
        <strain evidence="3">DER-2019</strain>
    </source>
</reference>
<comment type="caution">
    <text evidence="3">The sequence shown here is derived from an EMBL/GenBank/DDBJ whole genome shotgun (WGS) entry which is preliminary data.</text>
</comment>
<organism evidence="3 4">
    <name type="scientific">Acetobacterium paludosum</name>
    <dbReference type="NCBI Taxonomy" id="52693"/>
    <lineage>
        <taxon>Bacteria</taxon>
        <taxon>Bacillati</taxon>
        <taxon>Bacillota</taxon>
        <taxon>Clostridia</taxon>
        <taxon>Eubacteriales</taxon>
        <taxon>Eubacteriaceae</taxon>
        <taxon>Acetobacterium</taxon>
    </lineage>
</organism>
<evidence type="ECO:0000259" key="1">
    <source>
        <dbReference type="SMART" id="SM00897"/>
    </source>
</evidence>
<accession>A0A923I0M0</accession>
<dbReference type="Pfam" id="PF08495">
    <property type="entry name" value="FIST"/>
    <property type="match status" value="1"/>
</dbReference>
<dbReference type="SMART" id="SM00897">
    <property type="entry name" value="FIST"/>
    <property type="match status" value="1"/>
</dbReference>
<reference evidence="3" key="2">
    <citation type="submission" date="2020-10" db="EMBL/GenBank/DDBJ databases">
        <title>Comparative genomics of the Acetobacterium genus.</title>
        <authorList>
            <person name="Marshall C."/>
            <person name="May H."/>
            <person name="Norman S."/>
        </authorList>
    </citation>
    <scope>NUCLEOTIDE SEQUENCE</scope>
    <source>
        <strain evidence="3">DER-2019</strain>
    </source>
</reference>
<gene>
    <name evidence="3" type="ORF">GH810_06325</name>
</gene>
<dbReference type="PANTHER" id="PTHR40252:SF2">
    <property type="entry name" value="BLR0328 PROTEIN"/>
    <property type="match status" value="1"/>
</dbReference>
<proteinExistence type="predicted"/>
<dbReference type="Proteomes" id="UP000616595">
    <property type="component" value="Unassembled WGS sequence"/>
</dbReference>
<dbReference type="InterPro" id="IPR019494">
    <property type="entry name" value="FIST_C"/>
</dbReference>
<name>A0A923I0M0_9FIRM</name>
<dbReference type="SMART" id="SM01204">
    <property type="entry name" value="FIST_C"/>
    <property type="match status" value="1"/>
</dbReference>
<keyword evidence="4" id="KW-1185">Reference proteome</keyword>
<evidence type="ECO:0000313" key="3">
    <source>
        <dbReference type="EMBL" id="MBC3887923.1"/>
    </source>
</evidence>
<dbReference type="InterPro" id="IPR013702">
    <property type="entry name" value="FIST_domain_N"/>
</dbReference>
<feature type="domain" description="FIST" evidence="1">
    <location>
        <begin position="20"/>
        <end position="201"/>
    </location>
</feature>
<dbReference type="AlphaFoldDB" id="A0A923I0M0"/>